<dbReference type="Proteomes" id="UP000037854">
    <property type="component" value="Unassembled WGS sequence"/>
</dbReference>
<keyword evidence="3" id="KW-1185">Reference proteome</keyword>
<feature type="transmembrane region" description="Helical" evidence="1">
    <location>
        <begin position="221"/>
        <end position="239"/>
    </location>
</feature>
<accession>A0ABR5MNV4</accession>
<feature type="transmembrane region" description="Helical" evidence="1">
    <location>
        <begin position="172"/>
        <end position="201"/>
    </location>
</feature>
<organism evidence="2 3">
    <name type="scientific">Oceanobacillus caeni</name>
    <dbReference type="NCBI Taxonomy" id="405946"/>
    <lineage>
        <taxon>Bacteria</taxon>
        <taxon>Bacillati</taxon>
        <taxon>Bacillota</taxon>
        <taxon>Bacilli</taxon>
        <taxon>Bacillales</taxon>
        <taxon>Bacillaceae</taxon>
        <taxon>Oceanobacillus</taxon>
    </lineage>
</organism>
<feature type="transmembrane region" description="Helical" evidence="1">
    <location>
        <begin position="29"/>
        <end position="49"/>
    </location>
</feature>
<protein>
    <submittedName>
        <fullName evidence="2">Component of transporter</fullName>
    </submittedName>
</protein>
<evidence type="ECO:0000313" key="2">
    <source>
        <dbReference type="EMBL" id="KPH79258.1"/>
    </source>
</evidence>
<reference evidence="2 3" key="1">
    <citation type="submission" date="2015-07" db="EMBL/GenBank/DDBJ databases">
        <title>High-quality draft genome sequence of Oceanobacillus caeni HM6, a bacillus isolated from a human feces.</title>
        <authorList>
            <person name="Kumar J."/>
            <person name="Verma M.K."/>
            <person name="Pandey R."/>
            <person name="Bhambi M."/>
            <person name="Chauhan N."/>
        </authorList>
    </citation>
    <scope>NUCLEOTIDE SEQUENCE [LARGE SCALE GENOMIC DNA]</scope>
    <source>
        <strain evidence="2 3">HM6</strain>
    </source>
</reference>
<comment type="caution">
    <text evidence="2">The sequence shown here is derived from an EMBL/GenBank/DDBJ whole genome shotgun (WGS) entry which is preliminary data.</text>
</comment>
<name>A0ABR5MNV4_9BACI</name>
<sequence length="289" mass="32600">MKTDIFPLNYFKSIFRPTDMFTGRHQLNWLQIIIVFFFLNGLILIPVSLDFAKMDTYEIDETYPNAFALIDDTTVTSLENATFSQGEMEHAPTFYQEKETGVIGGNLSDEKMEQALEMENAVLFQKEGITIKEAGQPIANIKYTRDFNLSGVTNEKELQAAISNQWFTQNKAIVVGGLIFAVFNIAFASLLFFVIGASFFIYLTKRGQSSSIGTYKESVNLIVNTLGLATLIAMIMGLLGFDVIVIIMTQSTALIFILLAVFYHTHFSDEYVERKQLQKIKTQYGKSVD</sequence>
<dbReference type="RefSeq" id="WP_060667514.1">
    <property type="nucleotide sequence ID" value="NZ_JAHHXM010000007.1"/>
</dbReference>
<dbReference type="EMBL" id="LGTK01000001">
    <property type="protein sequence ID" value="KPH79258.1"/>
    <property type="molecule type" value="Genomic_DNA"/>
</dbReference>
<evidence type="ECO:0000313" key="3">
    <source>
        <dbReference type="Proteomes" id="UP000037854"/>
    </source>
</evidence>
<feature type="transmembrane region" description="Helical" evidence="1">
    <location>
        <begin position="244"/>
        <end position="263"/>
    </location>
</feature>
<keyword evidence="1" id="KW-1133">Transmembrane helix</keyword>
<proteinExistence type="predicted"/>
<keyword evidence="1" id="KW-0472">Membrane</keyword>
<evidence type="ECO:0000256" key="1">
    <source>
        <dbReference type="SAM" id="Phobius"/>
    </source>
</evidence>
<gene>
    <name evidence="2" type="ORF">AFL42_00695</name>
</gene>
<keyword evidence="1" id="KW-0812">Transmembrane</keyword>